<feature type="compositionally biased region" description="Polar residues" evidence="4">
    <location>
        <begin position="141"/>
        <end position="151"/>
    </location>
</feature>
<evidence type="ECO:0000256" key="4">
    <source>
        <dbReference type="SAM" id="MobiDB-lite"/>
    </source>
</evidence>
<dbReference type="OrthoDB" id="421838at2759"/>
<feature type="compositionally biased region" description="Polar residues" evidence="4">
    <location>
        <begin position="1181"/>
        <end position="1196"/>
    </location>
</feature>
<comment type="similarity">
    <text evidence="1">Belongs to the SBNO family.</text>
</comment>
<dbReference type="Pfam" id="PF13872">
    <property type="entry name" value="AAA_34"/>
    <property type="match status" value="1"/>
</dbReference>
<organism evidence="8 9">
    <name type="scientific">Caenorhabditis angaria</name>
    <dbReference type="NCBI Taxonomy" id="860376"/>
    <lineage>
        <taxon>Eukaryota</taxon>
        <taxon>Metazoa</taxon>
        <taxon>Ecdysozoa</taxon>
        <taxon>Nematoda</taxon>
        <taxon>Chromadorea</taxon>
        <taxon>Rhabditida</taxon>
        <taxon>Rhabditina</taxon>
        <taxon>Rhabditomorpha</taxon>
        <taxon>Rhabditoidea</taxon>
        <taxon>Rhabditidae</taxon>
        <taxon>Peloderinae</taxon>
        <taxon>Caenorhabditis</taxon>
    </lineage>
</organism>
<feature type="compositionally biased region" description="Basic and acidic residues" evidence="4">
    <location>
        <begin position="1140"/>
        <end position="1151"/>
    </location>
</feature>
<evidence type="ECO:0000313" key="8">
    <source>
        <dbReference type="EMBL" id="CAI5446148.1"/>
    </source>
</evidence>
<keyword evidence="9" id="KW-1185">Reference proteome</keyword>
<feature type="domain" description="Strawberry notch helicase C" evidence="5">
    <location>
        <begin position="1231"/>
        <end position="1510"/>
    </location>
</feature>
<protein>
    <submittedName>
        <fullName evidence="8">Uncharacterized protein</fullName>
    </submittedName>
</protein>
<evidence type="ECO:0000259" key="7">
    <source>
        <dbReference type="Pfam" id="PF25373"/>
    </source>
</evidence>
<feature type="compositionally biased region" description="Polar residues" evidence="4">
    <location>
        <begin position="1110"/>
        <end position="1121"/>
    </location>
</feature>
<name>A0A9P1IJQ5_9PELO</name>
<comment type="caution">
    <text evidence="8">The sequence shown here is derived from an EMBL/GenBank/DDBJ whole genome shotgun (WGS) entry which is preliminary data.</text>
</comment>
<dbReference type="SUPFAM" id="SSF52540">
    <property type="entry name" value="P-loop containing nucleoside triphosphate hydrolases"/>
    <property type="match status" value="2"/>
</dbReference>
<feature type="compositionally biased region" description="Polar residues" evidence="4">
    <location>
        <begin position="19"/>
        <end position="30"/>
    </location>
</feature>
<feature type="compositionally biased region" description="Basic residues" evidence="4">
    <location>
        <begin position="1152"/>
        <end position="1170"/>
    </location>
</feature>
<evidence type="ECO:0000313" key="9">
    <source>
        <dbReference type="Proteomes" id="UP001152747"/>
    </source>
</evidence>
<feature type="region of interest" description="Disordered" evidence="4">
    <location>
        <begin position="390"/>
        <end position="424"/>
    </location>
</feature>
<accession>A0A9P1IJQ5</accession>
<feature type="region of interest" description="Disordered" evidence="4">
    <location>
        <begin position="1003"/>
        <end position="1201"/>
    </location>
</feature>
<dbReference type="InterPro" id="IPR026741">
    <property type="entry name" value="SNO"/>
</dbReference>
<dbReference type="GO" id="GO:0031490">
    <property type="term" value="F:chromatin DNA binding"/>
    <property type="evidence" value="ECO:0007669"/>
    <property type="project" value="TreeGrafter"/>
</dbReference>
<feature type="domain" description="Strawberry notch AAA" evidence="6">
    <location>
        <begin position="538"/>
        <end position="844"/>
    </location>
</feature>
<dbReference type="GO" id="GO:0042393">
    <property type="term" value="F:histone binding"/>
    <property type="evidence" value="ECO:0007669"/>
    <property type="project" value="TreeGrafter"/>
</dbReference>
<feature type="compositionally biased region" description="Acidic residues" evidence="4">
    <location>
        <begin position="1069"/>
        <end position="1086"/>
    </location>
</feature>
<dbReference type="Pfam" id="PF25373">
    <property type="entry name" value="SBNO"/>
    <property type="match status" value="1"/>
</dbReference>
<dbReference type="FunFam" id="3.40.50.300:FF:000342">
    <property type="entry name" value="Protein strawberry notch homolog 2"/>
    <property type="match status" value="1"/>
</dbReference>
<feature type="compositionally biased region" description="Low complexity" evidence="4">
    <location>
        <begin position="1009"/>
        <end position="1021"/>
    </location>
</feature>
<dbReference type="InterPro" id="IPR039187">
    <property type="entry name" value="SNO_AAA"/>
</dbReference>
<dbReference type="Pfam" id="PF13871">
    <property type="entry name" value="Helicase_C_4"/>
    <property type="match status" value="1"/>
</dbReference>
<sequence length="1745" mass="194107">MDDLLSAALCESGLGEFLCQTSPAPSTSGSCHDETSRDAPPQPTQTTTTTTSTHFDDIDDAAIYEDFFPSGSKSIPPPVECMVIPRKQPPEGNMAVVKDERPPKIEKEDLKKEVKEEEKDVGDGIVKREIEDVKPLHVQVTRTSNENSCSPSPRILTATSQRSMTSSPASSSTFSNNSQQPSPAPSSSTKVSPIGPIIKRTIHTRNGIQTQYLKPYINAEGQKIYRALSTAPPNVASGQASPNTVISPASRGTVTVRGTPRQQIATRTIHNPAIQPQNGERIVMVRQEGPNGQQVLVKKVLSNAPFDPARRGGTIIRGNSQRGTTNLIIRNGNGRGTTIQTQATQPNYRVTNLVGRTTGGATMMNHQLTRITGRGAGMIGRGGVRYTTTRSDSPLHFSQSSPTFQYLDQTDGSSSPYQPPGNGRIMQRGRMAAGFDMSDRQRLMLATSSTIRQPGSGLASPRIVTPQFSPLTSAVISQQPAILTKSQKAKDEMKMAYQMGKEEAMVQRKNDMDDDDENLGYAETYSEYTPAKLRSGMAHPDSVVESASLSSVAPPDVRYQISIPEYLIDMGHISALQLEAVIYACQMHEKRMPSGERYGYLIGDGAGVGKGRTVSCIIFENYLQGRKRAIWLSVSSDLKFDAERDLRDVGAPNIAVHALNKMKYAKISGKENGSIKKGVIFATYTSLIGECRGAKSKKYRSRIKQLIQWFGTDYDGVIILDECHRAKNLVPTAGAKPTKTGRMVLELQKALPNARVVYASATGATEPRNMAYMTRLGLWGERQAFPEFGDFITAVERRGVGAMEIVAMDMKQRGLYLARQLSFRGVSFAVQEVQLSADFVKVYDDAVKLWMEVRRQFQTVLENMDEEDRSQCKTVWGQFWACHQRFFKYLCIAAKVDTCVRLTRESIKAKKCVVIGLQSTGESATLETLEEMGGELNEFVSTAKTVMYGLIDKHFPTEGGSHRDMFDDLDFGERPAKRRKNHQDTLSFLGDYGSWTGATVGMSGKVGQSSKNNEDNSTTSESSDDDKSIMSEDEEKSWDSAREEAEGARTLDDCEEDEWVKALLAEAESSSDSDEEEEDGNGEDEDSRQPPLNDTKEENEEEFNPFMCDFTNNDPWANKQQIVEEKPEKAVKSTTKKRKRVEEVESEEMKERRKKREERREKKLRRAKRKAEREEKRRQEALQSRGNANDFITSSRLCGAGDDDKSNINPMLIKTELLAAVERLAPSLPANTLDQLIDELGGPEYVAEMTGRRGHMVTNENGDVMYERRNANAEVSLELINMEEKEKFMRGEKLIAIISEAASSGISLQSDRRAINKRRRVHITLELPWSADKAIQQFGRTHRSNQVSGPEYVFLISELAGEKRFASVVAKRLESLGALTHGDRRATETRDLSQFNMDNKYGRVALDVLLKTVIGQNNPPLIEPPKDYKAGDFFEDMRLYMEGVGLLSRNKANGQYIIEKEAATIPKFLNRILGLPVHAQNALFVYFSEIVAELIAQSKHDGTYDTGIMDLGTGDDQVRKLETRFFSGRADNGSFRVEIHKIGVERGVSWEEALGLYKDHNTDEDGFYVCQPGVNGSGRKVAALIYGIGKVRMDNGARLYAITRPSTGRSPKLMIMADLKKRFSKVTVDEAKSIWEAQYDGAANMCQHNYIYGKCRTEAGGTYCEVGRRTRTYFVLSGSVLSVWPIVEEVLSGNDRKSSRMQVIRVRTEQDQKIVGLLVLPNHVRTLVQQLEGHCGRSVVKTDEN</sequence>
<dbReference type="Proteomes" id="UP001152747">
    <property type="component" value="Unassembled WGS sequence"/>
</dbReference>
<proteinExistence type="inferred from homology"/>
<keyword evidence="2" id="KW-0805">Transcription regulation</keyword>
<dbReference type="Gene3D" id="3.40.50.300">
    <property type="entry name" value="P-loop containing nucleotide triphosphate hydrolases"/>
    <property type="match status" value="1"/>
</dbReference>
<evidence type="ECO:0000256" key="1">
    <source>
        <dbReference type="ARBA" id="ARBA00006992"/>
    </source>
</evidence>
<feature type="domain" description="SBNO alpha/beta" evidence="7">
    <location>
        <begin position="1548"/>
        <end position="1669"/>
    </location>
</feature>
<dbReference type="PANTHER" id="PTHR12706:SF30">
    <property type="entry name" value="PROTEIN STRAWBERRY NOTCH-RELATED"/>
    <property type="match status" value="1"/>
</dbReference>
<reference evidence="8" key="1">
    <citation type="submission" date="2022-11" db="EMBL/GenBank/DDBJ databases">
        <authorList>
            <person name="Kikuchi T."/>
        </authorList>
    </citation>
    <scope>NUCLEOTIDE SEQUENCE</scope>
    <source>
        <strain evidence="8">PS1010</strain>
    </source>
</reference>
<feature type="compositionally biased region" description="Polar residues" evidence="4">
    <location>
        <begin position="236"/>
        <end position="253"/>
    </location>
</feature>
<evidence type="ECO:0000259" key="6">
    <source>
        <dbReference type="Pfam" id="PF13872"/>
    </source>
</evidence>
<dbReference type="InterPro" id="IPR026937">
    <property type="entry name" value="SBNO_Helicase_C_dom"/>
</dbReference>
<feature type="compositionally biased region" description="Low complexity" evidence="4">
    <location>
        <begin position="159"/>
        <end position="188"/>
    </location>
</feature>
<feature type="region of interest" description="Disordered" evidence="4">
    <location>
        <begin position="235"/>
        <end position="254"/>
    </location>
</feature>
<evidence type="ECO:0000256" key="3">
    <source>
        <dbReference type="ARBA" id="ARBA00023163"/>
    </source>
</evidence>
<feature type="compositionally biased region" description="Low complexity" evidence="4">
    <location>
        <begin position="44"/>
        <end position="53"/>
    </location>
</feature>
<dbReference type="PANTHER" id="PTHR12706">
    <property type="entry name" value="STRAWBERRY NOTCH-RELATED"/>
    <property type="match status" value="1"/>
</dbReference>
<feature type="region of interest" description="Disordered" evidence="4">
    <location>
        <begin position="18"/>
        <end position="54"/>
    </location>
</feature>
<evidence type="ECO:0000256" key="2">
    <source>
        <dbReference type="ARBA" id="ARBA00023015"/>
    </source>
</evidence>
<gene>
    <name evidence="8" type="ORF">CAMP_LOCUS8785</name>
</gene>
<dbReference type="EMBL" id="CANHGI010000003">
    <property type="protein sequence ID" value="CAI5446148.1"/>
    <property type="molecule type" value="Genomic_DNA"/>
</dbReference>
<dbReference type="InterPro" id="IPR027417">
    <property type="entry name" value="P-loop_NTPase"/>
</dbReference>
<evidence type="ECO:0000259" key="5">
    <source>
        <dbReference type="Pfam" id="PF13871"/>
    </source>
</evidence>
<feature type="compositionally biased region" description="Basic and acidic residues" evidence="4">
    <location>
        <begin position="1122"/>
        <end position="1131"/>
    </location>
</feature>
<feature type="compositionally biased region" description="Polar residues" evidence="4">
    <location>
        <begin position="390"/>
        <end position="416"/>
    </location>
</feature>
<feature type="region of interest" description="Disordered" evidence="4">
    <location>
        <begin position="100"/>
        <end position="121"/>
    </location>
</feature>
<dbReference type="InterPro" id="IPR057332">
    <property type="entry name" value="SBNO_a/b_dom"/>
</dbReference>
<dbReference type="GO" id="GO:0006355">
    <property type="term" value="P:regulation of DNA-templated transcription"/>
    <property type="evidence" value="ECO:0007669"/>
    <property type="project" value="InterPro"/>
</dbReference>
<feature type="compositionally biased region" description="Basic and acidic residues" evidence="4">
    <location>
        <begin position="1037"/>
        <end position="1052"/>
    </location>
</feature>
<dbReference type="GO" id="GO:0005634">
    <property type="term" value="C:nucleus"/>
    <property type="evidence" value="ECO:0007669"/>
    <property type="project" value="TreeGrafter"/>
</dbReference>
<feature type="region of interest" description="Disordered" evidence="4">
    <location>
        <begin position="141"/>
        <end position="193"/>
    </location>
</feature>
<feature type="compositionally biased region" description="Basic and acidic residues" evidence="4">
    <location>
        <begin position="1171"/>
        <end position="1180"/>
    </location>
</feature>
<keyword evidence="3" id="KW-0804">Transcription</keyword>